<dbReference type="Proteomes" id="UP001404845">
    <property type="component" value="Unassembled WGS sequence"/>
</dbReference>
<comment type="caution">
    <text evidence="2">The sequence shown here is derived from an EMBL/GenBank/DDBJ whole genome shotgun (WGS) entry which is preliminary data.</text>
</comment>
<keyword evidence="1" id="KW-0472">Membrane</keyword>
<sequence length="72" mass="7328">MSEPGRAGAAIGWDEHSVKLLSLDALLAAAPAALDACPISSQPRIQSMTVVVLIACNLLLAGLFSLVAVALD</sequence>
<evidence type="ECO:0000313" key="3">
    <source>
        <dbReference type="Proteomes" id="UP001404845"/>
    </source>
</evidence>
<gene>
    <name evidence="2" type="ORF">PUR21_08900</name>
</gene>
<keyword evidence="1" id="KW-1133">Transmembrane helix</keyword>
<keyword evidence="3" id="KW-1185">Reference proteome</keyword>
<organism evidence="2 3">
    <name type="scientific">Methylorubrum rhodesianum</name>
    <dbReference type="NCBI Taxonomy" id="29427"/>
    <lineage>
        <taxon>Bacteria</taxon>
        <taxon>Pseudomonadati</taxon>
        <taxon>Pseudomonadota</taxon>
        <taxon>Alphaproteobacteria</taxon>
        <taxon>Hyphomicrobiales</taxon>
        <taxon>Methylobacteriaceae</taxon>
        <taxon>Methylorubrum</taxon>
    </lineage>
</organism>
<accession>A0ABU9Z9F6</accession>
<reference evidence="2 3" key="1">
    <citation type="journal article" date="2023" name="PLoS ONE">
        <title>Complete genome assembly of Hawai'i environmental nontuberculous mycobacteria reveals unexpected co-isolation with methylobacteria.</title>
        <authorList>
            <person name="Hendrix J."/>
            <person name="Epperson L.E."/>
            <person name="Tong E.I."/>
            <person name="Chan Y.L."/>
            <person name="Hasan N.A."/>
            <person name="Dawrs S.N."/>
            <person name="Norton G.J."/>
            <person name="Virdi R."/>
            <person name="Crooks J.L."/>
            <person name="Chan E.D."/>
            <person name="Honda J.R."/>
            <person name="Strong M."/>
        </authorList>
    </citation>
    <scope>NUCLEOTIDE SEQUENCE [LARGE SCALE GENOMIC DNA]</scope>
    <source>
        <strain evidence="2 3">NJH_HI01</strain>
    </source>
</reference>
<evidence type="ECO:0000313" key="2">
    <source>
        <dbReference type="EMBL" id="MEN3227739.1"/>
    </source>
</evidence>
<name>A0ABU9Z9F6_9HYPH</name>
<evidence type="ECO:0000256" key="1">
    <source>
        <dbReference type="SAM" id="Phobius"/>
    </source>
</evidence>
<feature type="transmembrane region" description="Helical" evidence="1">
    <location>
        <begin position="50"/>
        <end position="71"/>
    </location>
</feature>
<dbReference type="RefSeq" id="WP_183670566.1">
    <property type="nucleotide sequence ID" value="NZ_JACHOS010000025.1"/>
</dbReference>
<dbReference type="EMBL" id="JAQYXL010000001">
    <property type="protein sequence ID" value="MEN3227739.1"/>
    <property type="molecule type" value="Genomic_DNA"/>
</dbReference>
<protein>
    <submittedName>
        <fullName evidence="2">Uncharacterized protein</fullName>
    </submittedName>
</protein>
<keyword evidence="1" id="KW-0812">Transmembrane</keyword>
<proteinExistence type="predicted"/>